<dbReference type="AlphaFoldDB" id="A0A1E5TEK0"/>
<evidence type="ECO:0000313" key="1">
    <source>
        <dbReference type="EMBL" id="OEK09803.1"/>
    </source>
</evidence>
<reference evidence="1 2" key="1">
    <citation type="submission" date="2016-05" db="EMBL/GenBank/DDBJ databases">
        <title>Draft Genome Sequence of Algibacter sp. Strain SK-16 Isolated from the Surface Water of Aburatsubo Inlet.</title>
        <authorList>
            <person name="Wong S.-K."/>
            <person name="Yoshizawa S."/>
            <person name="Nakajima Y."/>
            <person name="Ogura Y."/>
            <person name="Tetsuya H."/>
            <person name="Hamasaki K."/>
        </authorList>
    </citation>
    <scope>NUCLEOTIDE SEQUENCE [LARGE SCALE GENOMIC DNA]</scope>
    <source>
        <strain evidence="1 2">SK-16</strain>
    </source>
</reference>
<dbReference type="Proteomes" id="UP000095713">
    <property type="component" value="Unassembled WGS sequence"/>
</dbReference>
<accession>A0A1E5TEK0</accession>
<comment type="caution">
    <text evidence="1">The sequence shown here is derived from an EMBL/GenBank/DDBJ whole genome shotgun (WGS) entry which is preliminary data.</text>
</comment>
<keyword evidence="2" id="KW-1185">Reference proteome</keyword>
<dbReference type="STRING" id="1849968.A8C32_09840"/>
<evidence type="ECO:0000313" key="2">
    <source>
        <dbReference type="Proteomes" id="UP000095713"/>
    </source>
</evidence>
<dbReference type="InterPro" id="IPR046033">
    <property type="entry name" value="DUF5991"/>
</dbReference>
<name>A0A1E5TEK0_9FLAO</name>
<protein>
    <submittedName>
        <fullName evidence="1">Uncharacterized protein</fullName>
    </submittedName>
</protein>
<gene>
    <name evidence="1" type="ORF">A8C32_09840</name>
</gene>
<dbReference type="EMBL" id="MDJD01000006">
    <property type="protein sequence ID" value="OEK09803.1"/>
    <property type="molecule type" value="Genomic_DNA"/>
</dbReference>
<dbReference type="Pfam" id="PF19453">
    <property type="entry name" value="DUF5991"/>
    <property type="match status" value="1"/>
</dbReference>
<proteinExistence type="predicted"/>
<sequence>MIFTSCKNKLRKENQKIERGTYLFFHKEKSNKYKLSYNIDIVKLDLKTKDTICTKVIYSKKPMVNIEVLDNDHFQSINKEEGFYNFFCYLILIDGEYFELTLNCLDDISLISIKEEISYIDENNNTDAIFNQFLSKIDKLNISNILKNKCKEYLRVVYSETEFKYSKIENMILNIGLDVSKNIKMNNSRLNDIDSIWYGNYSLFQDLGKIDDIGISIGYSVEIKNDSVIFSGQGYQTNFYDLCTIKQNKDTLELFYNKTIDGMDYNKSVEGVLAKLYKEKDNYYIISKEIDDGSVENDVPVLLYKEE</sequence>
<organism evidence="1 2">
    <name type="scientific">Flavivirga aquatica</name>
    <dbReference type="NCBI Taxonomy" id="1849968"/>
    <lineage>
        <taxon>Bacteria</taxon>
        <taxon>Pseudomonadati</taxon>
        <taxon>Bacteroidota</taxon>
        <taxon>Flavobacteriia</taxon>
        <taxon>Flavobacteriales</taxon>
        <taxon>Flavobacteriaceae</taxon>
        <taxon>Flavivirga</taxon>
    </lineage>
</organism>